<keyword evidence="3" id="KW-1185">Reference proteome</keyword>
<proteinExistence type="predicted"/>
<dbReference type="EMBL" id="JBHTJR010000045">
    <property type="protein sequence ID" value="MFD0993171.1"/>
    <property type="molecule type" value="Genomic_DNA"/>
</dbReference>
<sequence length="825" mass="98257">MTEDNNIKTFWEVIQENQIEIPVIQRDYAQGRQNDRVNQIREDFVEALTLVLLGQGEEILHLDFIYGRIQGKDQEYILARNKEAVENVLKAVQGYAGTLNMNIGVEITHKENESSKLTYRKLIPLDGQQRLTTLFLLHWYIIQRLKQKDVGNQLAYLEGFKYKTRKSTAEFCNYLIHLNKEDVQNLFVVDKKISLQIEKSTSFFRVWKHDPSVKGMLVMLDAIDNKLKYTSEEQLMLMWENLTTNRKITFDFLDLDELDQTDELYVKMNARGKQLSDFEHFKAWLQELINKDDSIVIKNINWEKDIDTTWLDLFWTHKAAKVFQVDDAIYNYIKSINLYEYIIGKNEIEISNNLIDKIRETNKEKNFITLKTYKEHQFFTSKSLDFLFNTLSKISSNKLQKLIRSLDTICCYPFIKGRNINEFLLNNNQNLSLWDRTYYYAYILFVNDVDDFENETIVKQFQTWMRICRNLIYNTYIQNPETFIKAVKSVHELSNFKFSIEEKIIEADFKVSFFESQAKEEVRKLKYFKKGDNWKYKILEYENHNYFQGQINFLFNMLENDSDNFELFKSYGDRLSDIFQLDIEKENHLLQRSLLTQGNYTVGLSGQKRTFCKSDKGNLRALNDNWRKVFNDERRLKTLKTLLDDKRPFRDIVDSYSGLDWRKYFIKYPSAITYCKNRFFDFDHNLDVRLLSGSTYNGKHTDLYLFVLFKKLEEHEEFEGLSFIHKDVNNYRTESNFPSIEVLNDERIIITINYSYNLLENNKGFEIKLEDDSLLSEFSNTFSKYQSVNEKHIFQVVNDISEMDTMQDSIIKNLLTIDSVFKNSI</sequence>
<gene>
    <name evidence="2" type="ORF">ACFQ1U_08140</name>
</gene>
<evidence type="ECO:0000313" key="3">
    <source>
        <dbReference type="Proteomes" id="UP001597062"/>
    </source>
</evidence>
<dbReference type="Pfam" id="PF03235">
    <property type="entry name" value="GmrSD_N"/>
    <property type="match status" value="1"/>
</dbReference>
<dbReference type="InterPro" id="IPR004919">
    <property type="entry name" value="GmrSD_N"/>
</dbReference>
<dbReference type="RefSeq" id="WP_386107155.1">
    <property type="nucleotide sequence ID" value="NZ_JBHTJR010000045.1"/>
</dbReference>
<evidence type="ECO:0000313" key="2">
    <source>
        <dbReference type="EMBL" id="MFD0993171.1"/>
    </source>
</evidence>
<evidence type="ECO:0000259" key="1">
    <source>
        <dbReference type="Pfam" id="PF03235"/>
    </source>
</evidence>
<dbReference type="Proteomes" id="UP001597062">
    <property type="component" value="Unassembled WGS sequence"/>
</dbReference>
<organism evidence="2 3">
    <name type="scientific">Tenacibaculum geojense</name>
    <dbReference type="NCBI Taxonomy" id="915352"/>
    <lineage>
        <taxon>Bacteria</taxon>
        <taxon>Pseudomonadati</taxon>
        <taxon>Bacteroidota</taxon>
        <taxon>Flavobacteriia</taxon>
        <taxon>Flavobacteriales</taxon>
        <taxon>Flavobacteriaceae</taxon>
        <taxon>Tenacibaculum</taxon>
    </lineage>
</organism>
<comment type="caution">
    <text evidence="2">The sequence shown here is derived from an EMBL/GenBank/DDBJ whole genome shotgun (WGS) entry which is preliminary data.</text>
</comment>
<reference evidence="3" key="1">
    <citation type="journal article" date="2019" name="Int. J. Syst. Evol. Microbiol.">
        <title>The Global Catalogue of Microorganisms (GCM) 10K type strain sequencing project: providing services to taxonomists for standard genome sequencing and annotation.</title>
        <authorList>
            <consortium name="The Broad Institute Genomics Platform"/>
            <consortium name="The Broad Institute Genome Sequencing Center for Infectious Disease"/>
            <person name="Wu L."/>
            <person name="Ma J."/>
        </authorList>
    </citation>
    <scope>NUCLEOTIDE SEQUENCE [LARGE SCALE GENOMIC DNA]</scope>
    <source>
        <strain evidence="3">CCUG 60527</strain>
    </source>
</reference>
<protein>
    <submittedName>
        <fullName evidence="2">DUF262 domain-containing protein</fullName>
    </submittedName>
</protein>
<feature type="domain" description="GmrSD restriction endonucleases N-terminal" evidence="1">
    <location>
        <begin position="13"/>
        <end position="285"/>
    </location>
</feature>
<accession>A0ABW3JUB2</accession>
<name>A0ABW3JUB2_9FLAO</name>